<keyword evidence="3" id="KW-1185">Reference proteome</keyword>
<evidence type="ECO:0000256" key="1">
    <source>
        <dbReference type="SAM" id="MobiDB-lite"/>
    </source>
</evidence>
<feature type="region of interest" description="Disordered" evidence="1">
    <location>
        <begin position="496"/>
        <end position="566"/>
    </location>
</feature>
<sequence>MKDVRLTKRRPEPERLDISRRGRLTYAQVVGQNSNQQKPDKRRQECSIEIDPDWKGMTVRIDPKEWEWLKGSFVGKVREIGMIEDIKEALEAEGFTTINPLPMGGDLVLLKPVEGEDFKEILKDSEELLSNRFVYVKPWEEEDITGYRISWLRCAGVPLHAWNDTFFKTLVSKFGTFLKADTETRERTKLDVARIQVKTYAQGFINVVQRIMINGRIFGVRIMEECLVQDNTKKQSTDEEDKKSNQDTSCFDSFSDDSLEDKHKGVLTDFSDEWVPDSMEAQEALNGADSEQEEEEQSGKNIPQIINSINHEGEENLLGIEKDGGERCNSKCIKDNQFGGTVLLKISKENFKHDSGSKEDVNKSGPIGPSSLENSKNKKSSIGLAIDEASDYNPALVMAHDGEDLEKSELDGNKNNLKDINGLNFVESPDHNSFLALAHEGEELENMGVDGISNNHNDSIGPDRVEAPDHNFFSVMVHEGEVLENLGFDGLNNKHKYSNPDEVDGVTNTESIEGEQRDSADSDLPSQPEITIMKKKHSIKNKRKKKKREKATGVNRMERILDQSKR</sequence>
<name>A0AAN9HWM0_CROPI</name>
<feature type="compositionally biased region" description="Basic and acidic residues" evidence="1">
    <location>
        <begin position="556"/>
        <end position="566"/>
    </location>
</feature>
<feature type="region of interest" description="Disordered" evidence="1">
    <location>
        <begin position="353"/>
        <end position="379"/>
    </location>
</feature>
<feature type="compositionally biased region" description="Basic and acidic residues" evidence="1">
    <location>
        <begin position="353"/>
        <end position="362"/>
    </location>
</feature>
<accession>A0AAN9HWM0</accession>
<dbReference type="Proteomes" id="UP001372338">
    <property type="component" value="Unassembled WGS sequence"/>
</dbReference>
<gene>
    <name evidence="2" type="ORF">RIF29_30307</name>
</gene>
<dbReference type="PANTHER" id="PTHR34427">
    <property type="entry name" value="DUF4283 DOMAIN PROTEIN"/>
    <property type="match status" value="1"/>
</dbReference>
<dbReference type="EMBL" id="JAYWIO010000006">
    <property type="protein sequence ID" value="KAK7256807.1"/>
    <property type="molecule type" value="Genomic_DNA"/>
</dbReference>
<organism evidence="2 3">
    <name type="scientific">Crotalaria pallida</name>
    <name type="common">Smooth rattlebox</name>
    <name type="synonym">Crotalaria striata</name>
    <dbReference type="NCBI Taxonomy" id="3830"/>
    <lineage>
        <taxon>Eukaryota</taxon>
        <taxon>Viridiplantae</taxon>
        <taxon>Streptophyta</taxon>
        <taxon>Embryophyta</taxon>
        <taxon>Tracheophyta</taxon>
        <taxon>Spermatophyta</taxon>
        <taxon>Magnoliopsida</taxon>
        <taxon>eudicotyledons</taxon>
        <taxon>Gunneridae</taxon>
        <taxon>Pentapetalae</taxon>
        <taxon>rosids</taxon>
        <taxon>fabids</taxon>
        <taxon>Fabales</taxon>
        <taxon>Fabaceae</taxon>
        <taxon>Papilionoideae</taxon>
        <taxon>50 kb inversion clade</taxon>
        <taxon>genistoids sensu lato</taxon>
        <taxon>core genistoids</taxon>
        <taxon>Crotalarieae</taxon>
        <taxon>Crotalaria</taxon>
    </lineage>
</organism>
<feature type="compositionally biased region" description="Basic and acidic residues" evidence="1">
    <location>
        <begin position="231"/>
        <end position="245"/>
    </location>
</feature>
<feature type="compositionally biased region" description="Basic residues" evidence="1">
    <location>
        <begin position="533"/>
        <end position="549"/>
    </location>
</feature>
<proteinExistence type="predicted"/>
<feature type="region of interest" description="Disordered" evidence="1">
    <location>
        <begin position="231"/>
        <end position="250"/>
    </location>
</feature>
<dbReference type="PANTHER" id="PTHR34427:SF5">
    <property type="entry name" value="DUF4283 DOMAIN-CONTAINING PROTEIN"/>
    <property type="match status" value="1"/>
</dbReference>
<reference evidence="2 3" key="1">
    <citation type="submission" date="2024-01" db="EMBL/GenBank/DDBJ databases">
        <title>The genomes of 5 underutilized Papilionoideae crops provide insights into root nodulation and disease resistanc.</title>
        <authorList>
            <person name="Yuan L."/>
        </authorList>
    </citation>
    <scope>NUCLEOTIDE SEQUENCE [LARGE SCALE GENOMIC DNA]</scope>
    <source>
        <strain evidence="2">ZHUSHIDOU_FW_LH</strain>
        <tissue evidence="2">Leaf</tissue>
    </source>
</reference>
<evidence type="ECO:0000313" key="3">
    <source>
        <dbReference type="Proteomes" id="UP001372338"/>
    </source>
</evidence>
<protein>
    <recommendedName>
        <fullName evidence="4">DUF4283 domain-containing protein</fullName>
    </recommendedName>
</protein>
<evidence type="ECO:0000313" key="2">
    <source>
        <dbReference type="EMBL" id="KAK7256807.1"/>
    </source>
</evidence>
<feature type="region of interest" description="Disordered" evidence="1">
    <location>
        <begin position="282"/>
        <end position="302"/>
    </location>
</feature>
<dbReference type="AlphaFoldDB" id="A0AAN9HWM0"/>
<comment type="caution">
    <text evidence="2">The sequence shown here is derived from an EMBL/GenBank/DDBJ whole genome shotgun (WGS) entry which is preliminary data.</text>
</comment>
<evidence type="ECO:0008006" key="4">
    <source>
        <dbReference type="Google" id="ProtNLM"/>
    </source>
</evidence>